<evidence type="ECO:0000256" key="5">
    <source>
        <dbReference type="ARBA" id="ARBA00022691"/>
    </source>
</evidence>
<keyword evidence="9" id="KW-1185">Reference proteome</keyword>
<dbReference type="AlphaFoldDB" id="A0A368UIZ2"/>
<keyword evidence="4 8" id="KW-0808">Transferase</keyword>
<dbReference type="GO" id="GO:0003677">
    <property type="term" value="F:DNA binding"/>
    <property type="evidence" value="ECO:0007669"/>
    <property type="project" value="InterPro"/>
</dbReference>
<dbReference type="PRINTS" id="PR00506">
    <property type="entry name" value="D21N6MTFRASE"/>
</dbReference>
<dbReference type="GO" id="GO:0008170">
    <property type="term" value="F:N-methyltransferase activity"/>
    <property type="evidence" value="ECO:0007669"/>
    <property type="project" value="InterPro"/>
</dbReference>
<dbReference type="SUPFAM" id="SSF53335">
    <property type="entry name" value="S-adenosyl-L-methionine-dependent methyltransferases"/>
    <property type="match status" value="1"/>
</dbReference>
<proteinExistence type="inferred from homology"/>
<evidence type="ECO:0000256" key="2">
    <source>
        <dbReference type="ARBA" id="ARBA00011900"/>
    </source>
</evidence>
<dbReference type="PANTHER" id="PTHR13370:SF24">
    <property type="entry name" value="TYPE III RESTRICTION-MODIFICATION ENZYME STYLTI MOD SUBUNIT"/>
    <property type="match status" value="1"/>
</dbReference>
<evidence type="ECO:0000313" key="8">
    <source>
        <dbReference type="EMBL" id="RCW24982.1"/>
    </source>
</evidence>
<dbReference type="PROSITE" id="PS00092">
    <property type="entry name" value="N6_MTASE"/>
    <property type="match status" value="1"/>
</dbReference>
<dbReference type="EMBL" id="QPIZ01000044">
    <property type="protein sequence ID" value="RCW24982.1"/>
    <property type="molecule type" value="Genomic_DNA"/>
</dbReference>
<reference evidence="8 9" key="1">
    <citation type="submission" date="2018-07" db="EMBL/GenBank/DDBJ databases">
        <title>Freshwater and sediment microbial communities from various areas in North America, analyzing microbe dynamics in response to fracking.</title>
        <authorList>
            <person name="Lamendella R."/>
        </authorList>
    </citation>
    <scope>NUCLEOTIDE SEQUENCE [LARGE SCALE GENOMIC DNA]</scope>
    <source>
        <strain evidence="8 9">160A</strain>
    </source>
</reference>
<dbReference type="RefSeq" id="WP_114438147.1">
    <property type="nucleotide sequence ID" value="NZ_QPIZ01000044.1"/>
</dbReference>
<dbReference type="Gene3D" id="3.40.50.150">
    <property type="entry name" value="Vaccinia Virus protein VP39"/>
    <property type="match status" value="1"/>
</dbReference>
<dbReference type="GO" id="GO:0009007">
    <property type="term" value="F:site-specific DNA-methyltransferase (adenine-specific) activity"/>
    <property type="evidence" value="ECO:0007669"/>
    <property type="project" value="UniProtKB-EC"/>
</dbReference>
<evidence type="ECO:0000256" key="3">
    <source>
        <dbReference type="ARBA" id="ARBA00022603"/>
    </source>
</evidence>
<dbReference type="EC" id="2.1.1.72" evidence="2"/>
<gene>
    <name evidence="8" type="ORF">DFO77_1445</name>
</gene>
<evidence type="ECO:0000256" key="1">
    <source>
        <dbReference type="ARBA" id="ARBA00006594"/>
    </source>
</evidence>
<keyword evidence="3 8" id="KW-0489">Methyltransferase</keyword>
<keyword evidence="5" id="KW-0949">S-adenosyl-L-methionine</keyword>
<protein>
    <recommendedName>
        <fullName evidence="2">site-specific DNA-methyltransferase (adenine-specific)</fullName>
        <ecNumber evidence="2">2.1.1.72</ecNumber>
    </recommendedName>
</protein>
<dbReference type="InterPro" id="IPR002941">
    <property type="entry name" value="DNA_methylase_N4/N6"/>
</dbReference>
<dbReference type="InterPro" id="IPR002295">
    <property type="entry name" value="N4/N6-MTase_EcoPI_Mod-like"/>
</dbReference>
<comment type="catalytic activity">
    <reaction evidence="6">
        <text>a 2'-deoxyadenosine in DNA + S-adenosyl-L-methionine = an N(6)-methyl-2'-deoxyadenosine in DNA + S-adenosyl-L-homocysteine + H(+)</text>
        <dbReference type="Rhea" id="RHEA:15197"/>
        <dbReference type="Rhea" id="RHEA-COMP:12418"/>
        <dbReference type="Rhea" id="RHEA-COMP:12419"/>
        <dbReference type="ChEBI" id="CHEBI:15378"/>
        <dbReference type="ChEBI" id="CHEBI:57856"/>
        <dbReference type="ChEBI" id="CHEBI:59789"/>
        <dbReference type="ChEBI" id="CHEBI:90615"/>
        <dbReference type="ChEBI" id="CHEBI:90616"/>
        <dbReference type="EC" id="2.1.1.72"/>
    </reaction>
</comment>
<evidence type="ECO:0000256" key="4">
    <source>
        <dbReference type="ARBA" id="ARBA00022679"/>
    </source>
</evidence>
<dbReference type="InterPro" id="IPR029063">
    <property type="entry name" value="SAM-dependent_MTases_sf"/>
</dbReference>
<dbReference type="PANTHER" id="PTHR13370">
    <property type="entry name" value="RNA METHYLASE-RELATED"/>
    <property type="match status" value="1"/>
</dbReference>
<dbReference type="Proteomes" id="UP000252733">
    <property type="component" value="Unassembled WGS sequence"/>
</dbReference>
<dbReference type="InterPro" id="IPR002052">
    <property type="entry name" value="DNA_methylase_N6_adenine_CS"/>
</dbReference>
<dbReference type="Pfam" id="PF01555">
    <property type="entry name" value="N6_N4_Mtase"/>
    <property type="match status" value="1"/>
</dbReference>
<comment type="similarity">
    <text evidence="1">Belongs to the N(4)/N(6)-methyltransferase family.</text>
</comment>
<name>A0A368UIZ2_9BACT</name>
<dbReference type="GO" id="GO:0032259">
    <property type="term" value="P:methylation"/>
    <property type="evidence" value="ECO:0007669"/>
    <property type="project" value="UniProtKB-KW"/>
</dbReference>
<dbReference type="GO" id="GO:0005737">
    <property type="term" value="C:cytoplasm"/>
    <property type="evidence" value="ECO:0007669"/>
    <property type="project" value="TreeGrafter"/>
</dbReference>
<organism evidence="8 9">
    <name type="scientific">Marinilabilia salmonicolor</name>
    <dbReference type="NCBI Taxonomy" id="989"/>
    <lineage>
        <taxon>Bacteria</taxon>
        <taxon>Pseudomonadati</taxon>
        <taxon>Bacteroidota</taxon>
        <taxon>Bacteroidia</taxon>
        <taxon>Marinilabiliales</taxon>
        <taxon>Marinilabiliaceae</taxon>
        <taxon>Marinilabilia</taxon>
    </lineage>
</organism>
<evidence type="ECO:0000259" key="7">
    <source>
        <dbReference type="Pfam" id="PF01555"/>
    </source>
</evidence>
<feature type="domain" description="DNA methylase N-4/N-6" evidence="7">
    <location>
        <begin position="111"/>
        <end position="389"/>
    </location>
</feature>
<comment type="caution">
    <text evidence="8">The sequence shown here is derived from an EMBL/GenBank/DDBJ whole genome shotgun (WGS) entry which is preliminary data.</text>
</comment>
<evidence type="ECO:0000256" key="6">
    <source>
        <dbReference type="ARBA" id="ARBA00047942"/>
    </source>
</evidence>
<evidence type="ECO:0000313" key="9">
    <source>
        <dbReference type="Proteomes" id="UP000252733"/>
    </source>
</evidence>
<accession>A0A368UIZ2</accession>
<sequence>MDLSKYEIEDLINRLQKGENIPQDYKFKLFPTQQKEYELVYGGKMRKEDVLANEDGVFPVPLQIEKIFNGKRETWEDGWKNIIAFGDNLQFLKTIFENKDPLIKDKVKGKVKLIYIDPPFGTGDEYDGNKGQKGYTAKTKGAEFVEFLRKRLIVAKEILADNGSIFIRIDYHFAHYVKITLDEIFGKDNFQNEIVINRFKRQLKNLKQFNHATDSIFFYSKTQNHGFYEIERERLNTFTGEKAEPVWRGMSSPGIRNPQERNIFGKIMYPPKGRHWTFKQTTLDDLIKQNRIRINDSVQFTDTKGNKVRGLPEYLQSTLVPVDNLWTDLKGYVFNASYPTENPEELLERVILSASKEGDLIMDFFAGSGSFASTAEKLNRKWITCDIGKLSFYSVQKRILNIEKSKSLGKNNKKYRKQAKSFVTLNTGQYDLEKVFNLKHKEYSNFVNNLFEIEPINKTISGIKIDGQRKDGHYALIWPYWEFSDASVDEEYIHNLHSNIGKKIGNRIYIVAPASYVDFISDYYEINNVRYYFLKVPYHIIKELHKVQFKKFRQPQSKKNVNDLEDAIGFHFMKQPEVETNLITSAKDVKITIKKFYSDFSEDETGKELANLASLAMVLIDKSFDGNTFDMDEFYFAEDLLPKKKNKKDDENIAEELKMTSEINLPVMAKKDCGENLMIVYIDIFGNEFKEKFEINKDGRN</sequence>